<protein>
    <submittedName>
        <fullName evidence="1">Uncharacterized protein</fullName>
    </submittedName>
</protein>
<dbReference type="EMBL" id="BT085109">
    <property type="protein sequence ID" value="ACR35462.1"/>
    <property type="molecule type" value="mRNA"/>
</dbReference>
<dbReference type="AlphaFoldDB" id="C4J2R2"/>
<organism evidence="1">
    <name type="scientific">Zea mays</name>
    <name type="common">Maize</name>
    <dbReference type="NCBI Taxonomy" id="4577"/>
    <lineage>
        <taxon>Eukaryota</taxon>
        <taxon>Viridiplantae</taxon>
        <taxon>Streptophyta</taxon>
        <taxon>Embryophyta</taxon>
        <taxon>Tracheophyta</taxon>
        <taxon>Spermatophyta</taxon>
        <taxon>Magnoliopsida</taxon>
        <taxon>Liliopsida</taxon>
        <taxon>Poales</taxon>
        <taxon>Poaceae</taxon>
        <taxon>PACMAD clade</taxon>
        <taxon>Panicoideae</taxon>
        <taxon>Andropogonodae</taxon>
        <taxon>Andropogoneae</taxon>
        <taxon>Tripsacinae</taxon>
        <taxon>Zea</taxon>
    </lineage>
</organism>
<sequence length="84" mass="9457">MPRNINPMNFSFMTSTHPDTPPANSQAKLISSKCRGCFSIEDFFPSIHTTPSYLSCIAFSFSSRLYKTALLCLVAIIRIQRVTH</sequence>
<reference evidence="1" key="1">
    <citation type="journal article" date="2009" name="PLoS Genet.">
        <title>Sequencing, mapping, and analysis of 27,455 maize full-length cDNAs.</title>
        <authorList>
            <person name="Soderlund C."/>
            <person name="Descour A."/>
            <person name="Kudrna D."/>
            <person name="Bomhoff M."/>
            <person name="Boyd L."/>
            <person name="Currie J."/>
            <person name="Angelova A."/>
            <person name="Collura K."/>
            <person name="Wissotski M."/>
            <person name="Ashley E."/>
            <person name="Morrow D."/>
            <person name="Fernandes J."/>
            <person name="Walbot V."/>
            <person name="Yu Y."/>
        </authorList>
    </citation>
    <scope>NUCLEOTIDE SEQUENCE</scope>
    <source>
        <strain evidence="1">B73</strain>
    </source>
</reference>
<evidence type="ECO:0000313" key="1">
    <source>
        <dbReference type="EMBL" id="ACR35462.1"/>
    </source>
</evidence>
<proteinExistence type="evidence at transcript level"/>
<name>C4J2R2_MAIZE</name>
<accession>C4J2R2</accession>